<dbReference type="GO" id="GO:0016779">
    <property type="term" value="F:nucleotidyltransferase activity"/>
    <property type="evidence" value="ECO:0007669"/>
    <property type="project" value="UniProtKB-KW"/>
</dbReference>
<accession>A0A1I1IBT7</accession>
<evidence type="ECO:0000256" key="5">
    <source>
        <dbReference type="ARBA" id="ARBA00022723"/>
    </source>
</evidence>
<dbReference type="STRING" id="574651.SAMN04487968_105148"/>
<evidence type="ECO:0000256" key="4">
    <source>
        <dbReference type="ARBA" id="ARBA00022695"/>
    </source>
</evidence>
<comment type="cofactor">
    <cofactor evidence="1">
        <name>Mg(2+)</name>
        <dbReference type="ChEBI" id="CHEBI:18420"/>
    </cofactor>
</comment>
<sequence>MSLGYARSVGAASAESISLREGLLARRDAVAAILDRYAATNPRVFGSVARGDATATSDIDLLVELLPDRGNALLRIAGLSEELSVLLGVRVDVVSQELLREPVAASALLDAIAV</sequence>
<keyword evidence="5" id="KW-0479">Metal-binding</keyword>
<evidence type="ECO:0000256" key="7">
    <source>
        <dbReference type="ARBA" id="ARBA00022840"/>
    </source>
</evidence>
<dbReference type="Pfam" id="PF01909">
    <property type="entry name" value="NTP_transf_2"/>
    <property type="match status" value="1"/>
</dbReference>
<dbReference type="PANTHER" id="PTHR33571">
    <property type="entry name" value="SSL8005 PROTEIN"/>
    <property type="match status" value="1"/>
</dbReference>
<dbReference type="InterPro" id="IPR002934">
    <property type="entry name" value="Polymerase_NTP_transf_dom"/>
</dbReference>
<evidence type="ECO:0000256" key="9">
    <source>
        <dbReference type="ARBA" id="ARBA00038276"/>
    </source>
</evidence>
<name>A0A1I1IBT7_9ACTN</name>
<dbReference type="InterPro" id="IPR052038">
    <property type="entry name" value="Type-VII_TA_antitoxin"/>
</dbReference>
<dbReference type="PANTHER" id="PTHR33571:SF12">
    <property type="entry name" value="BSL3053 PROTEIN"/>
    <property type="match status" value="1"/>
</dbReference>
<evidence type="ECO:0000259" key="10">
    <source>
        <dbReference type="Pfam" id="PF01909"/>
    </source>
</evidence>
<dbReference type="SUPFAM" id="SSF81301">
    <property type="entry name" value="Nucleotidyltransferase"/>
    <property type="match status" value="1"/>
</dbReference>
<keyword evidence="4" id="KW-0548">Nucleotidyltransferase</keyword>
<evidence type="ECO:0000313" key="11">
    <source>
        <dbReference type="EMBL" id="SFC31668.1"/>
    </source>
</evidence>
<gene>
    <name evidence="11" type="ORF">SAMN04487968_105148</name>
</gene>
<dbReference type="CDD" id="cd05403">
    <property type="entry name" value="NT_KNTase_like"/>
    <property type="match status" value="1"/>
</dbReference>
<dbReference type="GO" id="GO:0005524">
    <property type="term" value="F:ATP binding"/>
    <property type="evidence" value="ECO:0007669"/>
    <property type="project" value="UniProtKB-KW"/>
</dbReference>
<evidence type="ECO:0000313" key="12">
    <source>
        <dbReference type="Proteomes" id="UP000198832"/>
    </source>
</evidence>
<evidence type="ECO:0000256" key="6">
    <source>
        <dbReference type="ARBA" id="ARBA00022741"/>
    </source>
</evidence>
<keyword evidence="2" id="KW-1277">Toxin-antitoxin system</keyword>
<keyword evidence="8" id="KW-0460">Magnesium</keyword>
<proteinExistence type="inferred from homology"/>
<dbReference type="EMBL" id="FOLB01000005">
    <property type="protein sequence ID" value="SFC31668.1"/>
    <property type="molecule type" value="Genomic_DNA"/>
</dbReference>
<protein>
    <recommendedName>
        <fullName evidence="10">Polymerase nucleotidyl transferase domain-containing protein</fullName>
    </recommendedName>
</protein>
<evidence type="ECO:0000256" key="3">
    <source>
        <dbReference type="ARBA" id="ARBA00022679"/>
    </source>
</evidence>
<feature type="domain" description="Polymerase nucleotidyl transferase" evidence="10">
    <location>
        <begin position="43"/>
        <end position="107"/>
    </location>
</feature>
<dbReference type="AlphaFoldDB" id="A0A1I1IBT7"/>
<keyword evidence="12" id="KW-1185">Reference proteome</keyword>
<keyword evidence="3" id="KW-0808">Transferase</keyword>
<evidence type="ECO:0000256" key="8">
    <source>
        <dbReference type="ARBA" id="ARBA00022842"/>
    </source>
</evidence>
<comment type="similarity">
    <text evidence="9">Belongs to the MntA antitoxin family.</text>
</comment>
<dbReference type="GO" id="GO:0046872">
    <property type="term" value="F:metal ion binding"/>
    <property type="evidence" value="ECO:0007669"/>
    <property type="project" value="UniProtKB-KW"/>
</dbReference>
<evidence type="ECO:0000256" key="2">
    <source>
        <dbReference type="ARBA" id="ARBA00022649"/>
    </source>
</evidence>
<dbReference type="InterPro" id="IPR043519">
    <property type="entry name" value="NT_sf"/>
</dbReference>
<evidence type="ECO:0000256" key="1">
    <source>
        <dbReference type="ARBA" id="ARBA00001946"/>
    </source>
</evidence>
<keyword evidence="7" id="KW-0067">ATP-binding</keyword>
<organism evidence="11 12">
    <name type="scientific">Nocardioides terrae</name>
    <dbReference type="NCBI Taxonomy" id="574651"/>
    <lineage>
        <taxon>Bacteria</taxon>
        <taxon>Bacillati</taxon>
        <taxon>Actinomycetota</taxon>
        <taxon>Actinomycetes</taxon>
        <taxon>Propionibacteriales</taxon>
        <taxon>Nocardioidaceae</taxon>
        <taxon>Nocardioides</taxon>
    </lineage>
</organism>
<dbReference type="Gene3D" id="3.30.460.10">
    <property type="entry name" value="Beta Polymerase, domain 2"/>
    <property type="match status" value="1"/>
</dbReference>
<keyword evidence="6" id="KW-0547">Nucleotide-binding</keyword>
<reference evidence="11 12" key="1">
    <citation type="submission" date="2016-10" db="EMBL/GenBank/DDBJ databases">
        <authorList>
            <person name="de Groot N.N."/>
        </authorList>
    </citation>
    <scope>NUCLEOTIDE SEQUENCE [LARGE SCALE GENOMIC DNA]</scope>
    <source>
        <strain evidence="11 12">CGMCC 1.7056</strain>
    </source>
</reference>
<dbReference type="Proteomes" id="UP000198832">
    <property type="component" value="Unassembled WGS sequence"/>
</dbReference>